<gene>
    <name evidence="2" type="ORF">PGLA1383_LOCUS40300</name>
    <name evidence="3" type="ORF">PGLA2088_LOCUS8202</name>
</gene>
<dbReference type="EMBL" id="CAJNNV010028096">
    <property type="protein sequence ID" value="CAE8622962.1"/>
    <property type="molecule type" value="Genomic_DNA"/>
</dbReference>
<dbReference type="GO" id="GO:0015979">
    <property type="term" value="P:photosynthesis"/>
    <property type="evidence" value="ECO:0007669"/>
    <property type="project" value="InterPro"/>
</dbReference>
<sequence length="269" mass="29247">MAWLSTQRKMARRPCRSSCAATAVLAAVALLSTALPISRSSSSWAFAAQPAAAAPQLGQQMVPRRLVLGGASWAALSLVSGVSSAEAEEQLKRYVEKDPALPGFQVSHPAGWAHMEQTIKQNMVKDYGRILSYTKDNSTIEVSLQPIEAGKDKLSDFGSPETFANAFANSAAKVFAPPNSAAPSPVPTVTQVSVEADKDLRRMLTQYRLEVKSQPERPALVFEQLVGLGRDSEQKNYLYSLTAMAPEAEFESRKKLFAEVFASFEFRSS</sequence>
<evidence type="ECO:0000313" key="3">
    <source>
        <dbReference type="EMBL" id="CAE8650368.1"/>
    </source>
</evidence>
<dbReference type="Proteomes" id="UP000626109">
    <property type="component" value="Unassembled WGS sequence"/>
</dbReference>
<dbReference type="GO" id="GO:0019898">
    <property type="term" value="C:extrinsic component of membrane"/>
    <property type="evidence" value="ECO:0007669"/>
    <property type="project" value="InterPro"/>
</dbReference>
<evidence type="ECO:0000259" key="1">
    <source>
        <dbReference type="Pfam" id="PF01789"/>
    </source>
</evidence>
<dbReference type="AlphaFoldDB" id="A0A813IJE9"/>
<dbReference type="GO" id="GO:0005509">
    <property type="term" value="F:calcium ion binding"/>
    <property type="evidence" value="ECO:0007669"/>
    <property type="project" value="InterPro"/>
</dbReference>
<dbReference type="GO" id="GO:0009523">
    <property type="term" value="C:photosystem II"/>
    <property type="evidence" value="ECO:0007669"/>
    <property type="project" value="InterPro"/>
</dbReference>
<name>A0A813IJE9_POLGL</name>
<comment type="caution">
    <text evidence="3">The sequence shown here is derived from an EMBL/GenBank/DDBJ whole genome shotgun (WGS) entry which is preliminary data.</text>
</comment>
<keyword evidence="5" id="KW-1185">Reference proteome</keyword>
<dbReference type="Proteomes" id="UP000654075">
    <property type="component" value="Unassembled WGS sequence"/>
</dbReference>
<feature type="domain" description="PsbP C-terminal" evidence="1">
    <location>
        <begin position="102"/>
        <end position="266"/>
    </location>
</feature>
<protein>
    <recommendedName>
        <fullName evidence="1">PsbP C-terminal domain-containing protein</fullName>
    </recommendedName>
</protein>
<dbReference type="Gene3D" id="3.40.1000.10">
    <property type="entry name" value="Mog1/PsbP, alpha/beta/alpha sandwich"/>
    <property type="match status" value="1"/>
</dbReference>
<evidence type="ECO:0000313" key="5">
    <source>
        <dbReference type="Proteomes" id="UP000654075"/>
    </source>
</evidence>
<accession>A0A813IJE9</accession>
<evidence type="ECO:0000313" key="4">
    <source>
        <dbReference type="Proteomes" id="UP000626109"/>
    </source>
</evidence>
<reference evidence="3" key="1">
    <citation type="submission" date="2021-02" db="EMBL/GenBank/DDBJ databases">
        <authorList>
            <person name="Dougan E. K."/>
            <person name="Rhodes N."/>
            <person name="Thang M."/>
            <person name="Chan C."/>
        </authorList>
    </citation>
    <scope>NUCLEOTIDE SEQUENCE</scope>
</reference>
<dbReference type="Pfam" id="PF01789">
    <property type="entry name" value="PsbP"/>
    <property type="match status" value="1"/>
</dbReference>
<organism evidence="3 4">
    <name type="scientific">Polarella glacialis</name>
    <name type="common">Dinoflagellate</name>
    <dbReference type="NCBI Taxonomy" id="89957"/>
    <lineage>
        <taxon>Eukaryota</taxon>
        <taxon>Sar</taxon>
        <taxon>Alveolata</taxon>
        <taxon>Dinophyceae</taxon>
        <taxon>Suessiales</taxon>
        <taxon>Suessiaceae</taxon>
        <taxon>Polarella</taxon>
    </lineage>
</organism>
<dbReference type="SUPFAM" id="SSF55724">
    <property type="entry name" value="Mog1p/PsbP-like"/>
    <property type="match status" value="1"/>
</dbReference>
<dbReference type="InterPro" id="IPR016123">
    <property type="entry name" value="Mog1/PsbP_a/b/a-sand"/>
</dbReference>
<dbReference type="InterPro" id="IPR002683">
    <property type="entry name" value="PsbP_C"/>
</dbReference>
<dbReference type="EMBL" id="CAJNNW010008786">
    <property type="protein sequence ID" value="CAE8650368.1"/>
    <property type="molecule type" value="Genomic_DNA"/>
</dbReference>
<proteinExistence type="predicted"/>
<dbReference type="PANTHER" id="PTHR31407:SF16">
    <property type="entry name" value="PSBP DOMAIN-CONTAINING PROTEIN 7, CHLOROPLASTIC"/>
    <property type="match status" value="1"/>
</dbReference>
<dbReference type="PANTHER" id="PTHR31407">
    <property type="match status" value="1"/>
</dbReference>
<evidence type="ECO:0000313" key="2">
    <source>
        <dbReference type="EMBL" id="CAE8622962.1"/>
    </source>
</evidence>